<gene>
    <name evidence="6" type="ORF">K1718_19805</name>
</gene>
<keyword evidence="3 5" id="KW-1133">Transmembrane helix</keyword>
<name>A0ABY8EZ18_9HYPH</name>
<dbReference type="InterPro" id="IPR007318">
    <property type="entry name" value="Phopholipid_MeTrfase"/>
</dbReference>
<comment type="subcellular location">
    <subcellularLocation>
        <location evidence="1">Endomembrane system</location>
        <topology evidence="1">Multi-pass membrane protein</topology>
    </subcellularLocation>
</comment>
<dbReference type="Proteomes" id="UP001209803">
    <property type="component" value="Chromosome"/>
</dbReference>
<sequence>MANRSNLIADGIMHLKVPPPVVVLIGLGLLYLGDRQLPSFSLSFPGQISLAIVLLASGLAIGCHALFRFIMAKTTFNPTTPDKVNVLVTNGLYRFSRNPMYVADVLLLLSLAAYYGTLTVAAVVPLFIWYLTEFQIKPEEDHLKSKFGKDYLSYKARVPRWI</sequence>
<dbReference type="EMBL" id="CP120863">
    <property type="protein sequence ID" value="WFE88392.1"/>
    <property type="molecule type" value="Genomic_DNA"/>
</dbReference>
<keyword evidence="7" id="KW-1185">Reference proteome</keyword>
<keyword evidence="4 5" id="KW-0472">Membrane</keyword>
<accession>A0ABY8EZ18</accession>
<proteinExistence type="predicted"/>
<evidence type="ECO:0000313" key="7">
    <source>
        <dbReference type="Proteomes" id="UP001209803"/>
    </source>
</evidence>
<evidence type="ECO:0000256" key="5">
    <source>
        <dbReference type="SAM" id="Phobius"/>
    </source>
</evidence>
<reference evidence="6 7" key="1">
    <citation type="submission" date="2023-03" db="EMBL/GenBank/DDBJ databases">
        <title>Roseibium porphyridii sp. nov. and Roseibium rhodosorbium sp. nov. isolated from marine algae, Porphyridium cruentum and Rhodosorus marinus, respectively.</title>
        <authorList>
            <person name="Lee M.W."/>
            <person name="Choi B.J."/>
            <person name="Lee J.K."/>
            <person name="Choi D.G."/>
            <person name="Baek J.H."/>
            <person name="Bayburt H."/>
            <person name="Kim J.M."/>
            <person name="Han D.M."/>
            <person name="Kim K.H."/>
            <person name="Jeon C.O."/>
        </authorList>
    </citation>
    <scope>NUCLEOTIDE SEQUENCE [LARGE SCALE GENOMIC DNA]</scope>
    <source>
        <strain evidence="6 7">KMA01</strain>
    </source>
</reference>
<evidence type="ECO:0000313" key="6">
    <source>
        <dbReference type="EMBL" id="WFE88392.1"/>
    </source>
</evidence>
<dbReference type="Gene3D" id="1.20.120.1630">
    <property type="match status" value="1"/>
</dbReference>
<dbReference type="RefSeq" id="WP_265681104.1">
    <property type="nucleotide sequence ID" value="NZ_CP120863.1"/>
</dbReference>
<evidence type="ECO:0000256" key="4">
    <source>
        <dbReference type="ARBA" id="ARBA00023136"/>
    </source>
</evidence>
<feature type="transmembrane region" description="Helical" evidence="5">
    <location>
        <begin position="12"/>
        <end position="32"/>
    </location>
</feature>
<dbReference type="PANTHER" id="PTHR12714">
    <property type="entry name" value="PROTEIN-S ISOPRENYLCYSTEINE O-METHYLTRANSFERASE"/>
    <property type="match status" value="1"/>
</dbReference>
<dbReference type="Pfam" id="PF04191">
    <property type="entry name" value="PEMT"/>
    <property type="match status" value="1"/>
</dbReference>
<evidence type="ECO:0000256" key="3">
    <source>
        <dbReference type="ARBA" id="ARBA00022989"/>
    </source>
</evidence>
<protein>
    <submittedName>
        <fullName evidence="6">Isoprenylcysteine carboxylmethyltransferase family protein</fullName>
    </submittedName>
</protein>
<feature type="transmembrane region" description="Helical" evidence="5">
    <location>
        <begin position="105"/>
        <end position="131"/>
    </location>
</feature>
<dbReference type="PANTHER" id="PTHR12714:SF24">
    <property type="entry name" value="SLR1182 PROTEIN"/>
    <property type="match status" value="1"/>
</dbReference>
<evidence type="ECO:0000256" key="2">
    <source>
        <dbReference type="ARBA" id="ARBA00022692"/>
    </source>
</evidence>
<organism evidence="6 7">
    <name type="scientific">Roseibium porphyridii</name>
    <dbReference type="NCBI Taxonomy" id="2866279"/>
    <lineage>
        <taxon>Bacteria</taxon>
        <taxon>Pseudomonadati</taxon>
        <taxon>Pseudomonadota</taxon>
        <taxon>Alphaproteobacteria</taxon>
        <taxon>Hyphomicrobiales</taxon>
        <taxon>Stappiaceae</taxon>
        <taxon>Roseibium</taxon>
    </lineage>
</organism>
<evidence type="ECO:0000256" key="1">
    <source>
        <dbReference type="ARBA" id="ARBA00004127"/>
    </source>
</evidence>
<keyword evidence="2 5" id="KW-0812">Transmembrane</keyword>
<feature type="transmembrane region" description="Helical" evidence="5">
    <location>
        <begin position="44"/>
        <end position="67"/>
    </location>
</feature>